<protein>
    <recommendedName>
        <fullName evidence="1">Dynamin N-terminal domain-containing protein</fullName>
    </recommendedName>
</protein>
<dbReference type="PANTHER" id="PTHR43681">
    <property type="entry name" value="TRANSMEMBRANE GTPASE FZO"/>
    <property type="match status" value="1"/>
</dbReference>
<organism evidence="2 3">
    <name type="scientific">Oryzomicrobium terrae</name>
    <dbReference type="NCBI Taxonomy" id="1735038"/>
    <lineage>
        <taxon>Bacteria</taxon>
        <taxon>Pseudomonadati</taxon>
        <taxon>Pseudomonadota</taxon>
        <taxon>Betaproteobacteria</taxon>
        <taxon>Rhodocyclales</taxon>
        <taxon>Rhodocyclaceae</taxon>
        <taxon>Oryzomicrobium</taxon>
    </lineage>
</organism>
<dbReference type="AlphaFoldDB" id="A0A5C1E4P1"/>
<dbReference type="Pfam" id="PF00350">
    <property type="entry name" value="Dynamin_N"/>
    <property type="match status" value="1"/>
</dbReference>
<dbReference type="PANTHER" id="PTHR43681:SF1">
    <property type="entry name" value="SARCALUMENIN"/>
    <property type="match status" value="1"/>
</dbReference>
<dbReference type="KEGG" id="otr:OTERR_04050"/>
<proteinExistence type="predicted"/>
<evidence type="ECO:0000313" key="3">
    <source>
        <dbReference type="Proteomes" id="UP000323671"/>
    </source>
</evidence>
<dbReference type="SUPFAM" id="SSF52540">
    <property type="entry name" value="P-loop containing nucleoside triphosphate hydrolases"/>
    <property type="match status" value="1"/>
</dbReference>
<dbReference type="InterPro" id="IPR045063">
    <property type="entry name" value="Dynamin_N"/>
</dbReference>
<evidence type="ECO:0000313" key="2">
    <source>
        <dbReference type="EMBL" id="QEL63881.1"/>
    </source>
</evidence>
<dbReference type="InterPro" id="IPR027417">
    <property type="entry name" value="P-loop_NTPase"/>
</dbReference>
<gene>
    <name evidence="2" type="ORF">OTERR_04050</name>
</gene>
<sequence>MTIAQDFAAYGQWRAGLREGIERFRNWLADNELNDGQTELKLEHLLERLKEDRLNVAFVAEFSRGKSELINAIFFADYGNRMLPSSAGRTTMCPTELLFDPAKAPAIELLPIATREGNTGIAELKRYPDEWHRVPLDTTSAEAMQAALKQVSEVIRVTPEKAAALGFPLGEESHGAYRIGDDGLVEIPRWRHALINFPHPLLQQGLVILDTPGLNAIGAEPELTLSLLPNAHAVLFILSADTGVTQSDLEIWQEHIIGQGAAGSPRAPGRGRLVVLNKIDGLWDELKSDAEVAGEIARQQHSCAAILGVPDGQVFPVSAQKGLVAKINGDAALLARSQLADLERALAGELIPAKREIVRDGAAGELNELHQRIQRLLDARQSGLTEQLTELTELRGKNRGVVEYMMGKIQAEKEEFETGLQRYYAVRSVFSTLTNNLFGHLGMEALKTLTQATRESMVEASFSRHLSEAMTRFFVVVRGNLGKSSGEVSEIAAMMGSVYKQFSVEHGLKLGSPTVFSLQRYEKEILRLERWCNDNLNTPRQLLTHEKRNVIAKFFEEVATQVRRAFEHANRDAELWLKAVMAPMETQVREHQITLKRRLESIKRIHQATETLEDRIAELTHVDGELKTQLHALAQLKASLDARLDAAPPVEVARARAA</sequence>
<name>A0A5C1E4P1_9RHOO</name>
<accession>A0A5C1E4P1</accession>
<dbReference type="RefSeq" id="WP_149424703.1">
    <property type="nucleotide sequence ID" value="NZ_CP022579.1"/>
</dbReference>
<reference evidence="2 3" key="1">
    <citation type="submission" date="2017-07" db="EMBL/GenBank/DDBJ databases">
        <title>Complete genome sequence of Oryzomicrobium terrae TPP412.</title>
        <authorList>
            <person name="Chiu L.-W."/>
            <person name="Lo K.-J."/>
            <person name="Tsai Y.-M."/>
            <person name="Lin S.-S."/>
            <person name="Kuo C.-H."/>
            <person name="Liu C.-T."/>
        </authorList>
    </citation>
    <scope>NUCLEOTIDE SEQUENCE [LARGE SCALE GENOMIC DNA]</scope>
    <source>
        <strain evidence="2 3">TPP412</strain>
    </source>
</reference>
<feature type="domain" description="Dynamin N-terminal" evidence="1">
    <location>
        <begin position="56"/>
        <end position="261"/>
    </location>
</feature>
<dbReference type="EMBL" id="CP022579">
    <property type="protein sequence ID" value="QEL63881.1"/>
    <property type="molecule type" value="Genomic_DNA"/>
</dbReference>
<dbReference type="Proteomes" id="UP000323671">
    <property type="component" value="Chromosome"/>
</dbReference>
<dbReference type="InterPro" id="IPR051943">
    <property type="entry name" value="TRAFAC_Dynamin-like_GTPase"/>
</dbReference>
<dbReference type="Gene3D" id="3.40.50.300">
    <property type="entry name" value="P-loop containing nucleotide triphosphate hydrolases"/>
    <property type="match status" value="1"/>
</dbReference>
<keyword evidence="3" id="KW-1185">Reference proteome</keyword>
<evidence type="ECO:0000259" key="1">
    <source>
        <dbReference type="Pfam" id="PF00350"/>
    </source>
</evidence>